<reference evidence="7" key="1">
    <citation type="submission" date="2018-06" db="EMBL/GenBank/DDBJ databases">
        <authorList>
            <person name="Zhirakovskaya E."/>
        </authorList>
    </citation>
    <scope>NUCLEOTIDE SEQUENCE</scope>
</reference>
<dbReference type="PROSITE" id="PS51012">
    <property type="entry name" value="ABC_TM2"/>
    <property type="match status" value="1"/>
</dbReference>
<dbReference type="PRINTS" id="PR00164">
    <property type="entry name" value="ABC2TRNSPORT"/>
</dbReference>
<evidence type="ECO:0000256" key="2">
    <source>
        <dbReference type="ARBA" id="ARBA00022692"/>
    </source>
</evidence>
<dbReference type="InterPro" id="IPR047817">
    <property type="entry name" value="ABC2_TM_bact-type"/>
</dbReference>
<evidence type="ECO:0000313" key="7">
    <source>
        <dbReference type="EMBL" id="VAW09481.1"/>
    </source>
</evidence>
<dbReference type="Pfam" id="PF01061">
    <property type="entry name" value="ABC2_membrane"/>
    <property type="match status" value="1"/>
</dbReference>
<name>A0A3B0SSZ4_9ZZZZ</name>
<proteinExistence type="predicted"/>
<dbReference type="GO" id="GO:0140359">
    <property type="term" value="F:ABC-type transporter activity"/>
    <property type="evidence" value="ECO:0007669"/>
    <property type="project" value="InterPro"/>
</dbReference>
<feature type="transmembrane region" description="Helical" evidence="5">
    <location>
        <begin position="134"/>
        <end position="151"/>
    </location>
</feature>
<keyword evidence="3 5" id="KW-1133">Transmembrane helix</keyword>
<protein>
    <submittedName>
        <fullName evidence="7">Efflux ABC transporter, permease protein</fullName>
    </submittedName>
</protein>
<dbReference type="InterPro" id="IPR013525">
    <property type="entry name" value="ABC2_TM"/>
</dbReference>
<dbReference type="PANTHER" id="PTHR43229:SF2">
    <property type="entry name" value="NODULATION PROTEIN J"/>
    <property type="match status" value="1"/>
</dbReference>
<feature type="transmembrane region" description="Helical" evidence="5">
    <location>
        <begin position="241"/>
        <end position="260"/>
    </location>
</feature>
<accession>A0A3B0SSZ4</accession>
<dbReference type="PIRSF" id="PIRSF006648">
    <property type="entry name" value="DrrB"/>
    <property type="match status" value="1"/>
</dbReference>
<dbReference type="EMBL" id="UOEK01000587">
    <property type="protein sequence ID" value="VAW09481.1"/>
    <property type="molecule type" value="Genomic_DNA"/>
</dbReference>
<feature type="transmembrane region" description="Helical" evidence="5">
    <location>
        <begin position="157"/>
        <end position="177"/>
    </location>
</feature>
<feature type="domain" description="ABC transmembrane type-2" evidence="6">
    <location>
        <begin position="37"/>
        <end position="267"/>
    </location>
</feature>
<comment type="subcellular location">
    <subcellularLocation>
        <location evidence="1">Membrane</location>
        <topology evidence="1">Multi-pass membrane protein</topology>
    </subcellularLocation>
</comment>
<evidence type="ECO:0000256" key="1">
    <source>
        <dbReference type="ARBA" id="ARBA00004141"/>
    </source>
</evidence>
<feature type="transmembrane region" description="Helical" evidence="5">
    <location>
        <begin position="72"/>
        <end position="93"/>
    </location>
</feature>
<evidence type="ECO:0000256" key="4">
    <source>
        <dbReference type="ARBA" id="ARBA00023136"/>
    </source>
</evidence>
<organism evidence="7">
    <name type="scientific">hydrothermal vent metagenome</name>
    <dbReference type="NCBI Taxonomy" id="652676"/>
    <lineage>
        <taxon>unclassified sequences</taxon>
        <taxon>metagenomes</taxon>
        <taxon>ecological metagenomes</taxon>
    </lineage>
</organism>
<evidence type="ECO:0000259" key="6">
    <source>
        <dbReference type="PROSITE" id="PS51012"/>
    </source>
</evidence>
<sequence length="270" mass="29525">MTSGTLVARIVPASGFVGRRARHLIERNMMVYRRAWMIVISGFFEPLFYLFSIGIGLGQLVGDVNGPTGEPISYAMFVAPALLASSAMNGAVYESTMNIFFKMKFAKIYDAILATPMSPTDIAVGEVAWSLMRGALYAVAFLIVVVVMGLMQSVWGLLAVPAALLIGFAFGAVGMAATTFMRTWQDFDLVQLVTLPLFLFSATFYPLDIYPRSLQILTQFSPLYHGTVLIRGLMLGDVGMFLLWHVLFLVVMGLLGTVVASRRLGALLLK</sequence>
<evidence type="ECO:0000256" key="3">
    <source>
        <dbReference type="ARBA" id="ARBA00022989"/>
    </source>
</evidence>
<dbReference type="InterPro" id="IPR000412">
    <property type="entry name" value="ABC_2_transport"/>
</dbReference>
<feature type="transmembrane region" description="Helical" evidence="5">
    <location>
        <begin position="189"/>
        <end position="207"/>
    </location>
</feature>
<feature type="transmembrane region" description="Helical" evidence="5">
    <location>
        <begin position="35"/>
        <end position="60"/>
    </location>
</feature>
<dbReference type="InterPro" id="IPR051784">
    <property type="entry name" value="Nod_factor_ABC_transporter"/>
</dbReference>
<keyword evidence="4 5" id="KW-0472">Membrane</keyword>
<keyword evidence="2 5" id="KW-0812">Transmembrane</keyword>
<dbReference type="PANTHER" id="PTHR43229">
    <property type="entry name" value="NODULATION PROTEIN J"/>
    <property type="match status" value="1"/>
</dbReference>
<dbReference type="GO" id="GO:0043190">
    <property type="term" value="C:ATP-binding cassette (ABC) transporter complex"/>
    <property type="evidence" value="ECO:0007669"/>
    <property type="project" value="InterPro"/>
</dbReference>
<dbReference type="AlphaFoldDB" id="A0A3B0SSZ4"/>
<gene>
    <name evidence="7" type="ORF">MNBD_ACTINO02-1115</name>
</gene>
<evidence type="ECO:0000256" key="5">
    <source>
        <dbReference type="SAM" id="Phobius"/>
    </source>
</evidence>